<dbReference type="STRING" id="1508389.SAMN05444003_1808"/>
<dbReference type="Gene3D" id="3.40.50.2300">
    <property type="match status" value="1"/>
</dbReference>
<keyword evidence="4" id="KW-1185">Reference proteome</keyword>
<evidence type="ECO:0000313" key="4">
    <source>
        <dbReference type="Proteomes" id="UP000184074"/>
    </source>
</evidence>
<feature type="modified residue" description="4-aspartylphosphate" evidence="1">
    <location>
        <position position="51"/>
    </location>
</feature>
<name>A0A1M5PRR3_9RHOB</name>
<dbReference type="SUPFAM" id="SSF52172">
    <property type="entry name" value="CheY-like"/>
    <property type="match status" value="1"/>
</dbReference>
<feature type="domain" description="Response regulatory" evidence="2">
    <location>
        <begin position="2"/>
        <end position="115"/>
    </location>
</feature>
<proteinExistence type="predicted"/>
<evidence type="ECO:0000313" key="3">
    <source>
        <dbReference type="EMBL" id="SHH04478.1"/>
    </source>
</evidence>
<dbReference type="SMART" id="SM00448">
    <property type="entry name" value="REC"/>
    <property type="match status" value="1"/>
</dbReference>
<protein>
    <submittedName>
        <fullName evidence="3">Response regulator receiver domain-containing protein</fullName>
    </submittedName>
</protein>
<dbReference type="InterPro" id="IPR011006">
    <property type="entry name" value="CheY-like_superfamily"/>
</dbReference>
<sequence length="115" mass="12534">MRTLIVQSNRALGEIWRGHLVRLGAEVSIAQNGFDAIAQIEDTQFDAIVLDLMLEDGNALSVADMACFRQPEAKVIFVTNTTFFSDGSIFAHSGNARALVQSGTPPKDLAQIVYH</sequence>
<dbReference type="GO" id="GO:0000160">
    <property type="term" value="P:phosphorelay signal transduction system"/>
    <property type="evidence" value="ECO:0007669"/>
    <property type="project" value="InterPro"/>
</dbReference>
<keyword evidence="1" id="KW-0597">Phosphoprotein</keyword>
<dbReference type="CDD" id="cd00156">
    <property type="entry name" value="REC"/>
    <property type="match status" value="1"/>
</dbReference>
<accession>A0A1M5PRR3</accession>
<dbReference type="Proteomes" id="UP000184074">
    <property type="component" value="Unassembled WGS sequence"/>
</dbReference>
<dbReference type="EMBL" id="FQXB01000002">
    <property type="protein sequence ID" value="SHH04478.1"/>
    <property type="molecule type" value="Genomic_DNA"/>
</dbReference>
<dbReference type="Pfam" id="PF00072">
    <property type="entry name" value="Response_reg"/>
    <property type="match status" value="1"/>
</dbReference>
<dbReference type="AlphaFoldDB" id="A0A1M5PRR3"/>
<reference evidence="3 4" key="1">
    <citation type="submission" date="2016-11" db="EMBL/GenBank/DDBJ databases">
        <authorList>
            <person name="Jaros S."/>
            <person name="Januszkiewicz K."/>
            <person name="Wedrychowicz H."/>
        </authorList>
    </citation>
    <scope>NUCLEOTIDE SEQUENCE [LARGE SCALE GENOMIC DNA]</scope>
    <source>
        <strain evidence="3 4">DSM 28715</strain>
    </source>
</reference>
<dbReference type="InterPro" id="IPR001789">
    <property type="entry name" value="Sig_transdc_resp-reg_receiver"/>
</dbReference>
<dbReference type="PROSITE" id="PS50110">
    <property type="entry name" value="RESPONSE_REGULATORY"/>
    <property type="match status" value="1"/>
</dbReference>
<dbReference type="RefSeq" id="WP_072900606.1">
    <property type="nucleotide sequence ID" value="NZ_FQXB01000002.1"/>
</dbReference>
<evidence type="ECO:0000259" key="2">
    <source>
        <dbReference type="PROSITE" id="PS50110"/>
    </source>
</evidence>
<evidence type="ECO:0000256" key="1">
    <source>
        <dbReference type="PROSITE-ProRule" id="PRU00169"/>
    </source>
</evidence>
<dbReference type="OrthoDB" id="7874292at2"/>
<organism evidence="3 4">
    <name type="scientific">Cognatiyoonia sediminum</name>
    <dbReference type="NCBI Taxonomy" id="1508389"/>
    <lineage>
        <taxon>Bacteria</taxon>
        <taxon>Pseudomonadati</taxon>
        <taxon>Pseudomonadota</taxon>
        <taxon>Alphaproteobacteria</taxon>
        <taxon>Rhodobacterales</taxon>
        <taxon>Paracoccaceae</taxon>
        <taxon>Cognatiyoonia</taxon>
    </lineage>
</organism>
<gene>
    <name evidence="3" type="ORF">SAMN05444003_1808</name>
</gene>